<comment type="caution">
    <text evidence="2">The sequence shown here is derived from an EMBL/GenBank/DDBJ whole genome shotgun (WGS) entry which is preliminary data.</text>
</comment>
<evidence type="ECO:0000256" key="1">
    <source>
        <dbReference type="SAM" id="MobiDB-lite"/>
    </source>
</evidence>
<accession>A0A5B0PRM5</accession>
<name>A0A5B0PRM5_PUCGR</name>
<keyword evidence="3" id="KW-1185">Reference proteome</keyword>
<dbReference type="Proteomes" id="UP000324748">
    <property type="component" value="Unassembled WGS sequence"/>
</dbReference>
<dbReference type="OrthoDB" id="1742084at2759"/>
<dbReference type="EMBL" id="VSWC01000042">
    <property type="protein sequence ID" value="KAA1103293.1"/>
    <property type="molecule type" value="Genomic_DNA"/>
</dbReference>
<evidence type="ECO:0000313" key="2">
    <source>
        <dbReference type="EMBL" id="KAA1103293.1"/>
    </source>
</evidence>
<gene>
    <name evidence="2" type="ORF">PGT21_013449</name>
</gene>
<organism evidence="2 3">
    <name type="scientific">Puccinia graminis f. sp. tritici</name>
    <dbReference type="NCBI Taxonomy" id="56615"/>
    <lineage>
        <taxon>Eukaryota</taxon>
        <taxon>Fungi</taxon>
        <taxon>Dikarya</taxon>
        <taxon>Basidiomycota</taxon>
        <taxon>Pucciniomycotina</taxon>
        <taxon>Pucciniomycetes</taxon>
        <taxon>Pucciniales</taxon>
        <taxon>Pucciniaceae</taxon>
        <taxon>Puccinia</taxon>
    </lineage>
</organism>
<evidence type="ECO:0000313" key="3">
    <source>
        <dbReference type="Proteomes" id="UP000324748"/>
    </source>
</evidence>
<dbReference type="AlphaFoldDB" id="A0A5B0PRM5"/>
<reference evidence="2 3" key="1">
    <citation type="submission" date="2019-05" db="EMBL/GenBank/DDBJ databases">
        <title>Emergence of the Ug99 lineage of the wheat stem rust pathogen through somatic hybridization.</title>
        <authorList>
            <person name="Li F."/>
            <person name="Upadhyaya N.M."/>
            <person name="Sperschneider J."/>
            <person name="Matny O."/>
            <person name="Nguyen-Phuc H."/>
            <person name="Mago R."/>
            <person name="Raley C."/>
            <person name="Miller M.E."/>
            <person name="Silverstein K.A.T."/>
            <person name="Henningsen E."/>
            <person name="Hirsch C.D."/>
            <person name="Visser B."/>
            <person name="Pretorius Z.A."/>
            <person name="Steffenson B.J."/>
            <person name="Schwessinger B."/>
            <person name="Dodds P.N."/>
            <person name="Figueroa M."/>
        </authorList>
    </citation>
    <scope>NUCLEOTIDE SEQUENCE [LARGE SCALE GENOMIC DNA]</scope>
    <source>
        <strain evidence="2">21-0</strain>
    </source>
</reference>
<feature type="region of interest" description="Disordered" evidence="1">
    <location>
        <begin position="188"/>
        <end position="232"/>
    </location>
</feature>
<protein>
    <submittedName>
        <fullName evidence="2">Uncharacterized protein</fullName>
    </submittedName>
</protein>
<sequence length="259" mass="28854">MTQLKVRLDLTKRQDPQSLAYPKVQTGPSSYSVCDPAAASASAGISTSHSPGGIPPNELGQSTEQIEKKVDWEQVIKLIHGYQQTRNTEAWLLGTSFNPTVRLHIICELVCSNVYSNICKTYLKKDLGQLESFDDSQALDVARRLYEVHLKSIAQALLEEEKKSQSLQTEIEAIKRGEWDDKLIAEAEKQSSAEVPPVQSPKPSDSHPSPLNPEISENVEENEPDKQSLNDEGCQFKKPCKFLLLFQSTVSESRSLELT</sequence>
<proteinExistence type="predicted"/>